<keyword evidence="1" id="KW-0547">Nucleotide-binding</keyword>
<comment type="caution">
    <text evidence="4">The sequence shown here is derived from an EMBL/GenBank/DDBJ whole genome shotgun (WGS) entry which is preliminary data.</text>
</comment>
<protein>
    <submittedName>
        <fullName evidence="4">Large T antigen</fullName>
    </submittedName>
</protein>
<dbReference type="EMBL" id="BPLQ01001079">
    <property type="protein sequence ID" value="GIX78178.1"/>
    <property type="molecule type" value="Genomic_DNA"/>
</dbReference>
<gene>
    <name evidence="4" type="ORF">CDAR_508891</name>
</gene>
<dbReference type="Pfam" id="PF06431">
    <property type="entry name" value="Polyoma_lg_T_C"/>
    <property type="match status" value="1"/>
</dbReference>
<dbReference type="InterPro" id="IPR027417">
    <property type="entry name" value="P-loop_NTPase"/>
</dbReference>
<dbReference type="InterPro" id="IPR014015">
    <property type="entry name" value="Helicase_SF3_DNA-vir"/>
</dbReference>
<feature type="domain" description="SF3 helicase" evidence="3">
    <location>
        <begin position="1"/>
        <end position="147"/>
    </location>
</feature>
<evidence type="ECO:0000256" key="2">
    <source>
        <dbReference type="ARBA" id="ARBA00022840"/>
    </source>
</evidence>
<dbReference type="SUPFAM" id="SSF52540">
    <property type="entry name" value="P-loop containing nucleoside triphosphate hydrolases"/>
    <property type="match status" value="1"/>
</dbReference>
<dbReference type="InterPro" id="IPR010932">
    <property type="entry name" value="Lg_T_Ag_Polyomavir_C"/>
</dbReference>
<organism evidence="4 5">
    <name type="scientific">Caerostris darwini</name>
    <dbReference type="NCBI Taxonomy" id="1538125"/>
    <lineage>
        <taxon>Eukaryota</taxon>
        <taxon>Metazoa</taxon>
        <taxon>Ecdysozoa</taxon>
        <taxon>Arthropoda</taxon>
        <taxon>Chelicerata</taxon>
        <taxon>Arachnida</taxon>
        <taxon>Araneae</taxon>
        <taxon>Araneomorphae</taxon>
        <taxon>Entelegynae</taxon>
        <taxon>Araneoidea</taxon>
        <taxon>Araneidae</taxon>
        <taxon>Caerostris</taxon>
    </lineage>
</organism>
<keyword evidence="5" id="KW-1185">Reference proteome</keyword>
<keyword evidence="2" id="KW-0067">ATP-binding</keyword>
<dbReference type="AlphaFoldDB" id="A0AAV4N0I7"/>
<dbReference type="GO" id="GO:0006260">
    <property type="term" value="P:DNA replication"/>
    <property type="evidence" value="ECO:0007669"/>
    <property type="project" value="InterPro"/>
</dbReference>
<name>A0AAV4N0I7_9ARAC</name>
<sequence>MFHHILESFNCGEPKQRYTALIGDFNCGKTSLAYSFLSLFTGTSINCNVEYGRIGFFLGEAINQRFVLFDDVSNKGFKNLDELRDHLDGRVPVLLEKKNMQPLLQKFPAGIITSNLPLPGNLHVRVREFKLENFDLKGHEYKMDCNVLFIVLVMWNLIPAESFFFKEINNFKYKWKEEHVSKCEMCKNFD</sequence>
<dbReference type="Gene3D" id="3.40.50.300">
    <property type="entry name" value="P-loop containing nucleotide triphosphate hydrolases"/>
    <property type="match status" value="1"/>
</dbReference>
<dbReference type="Proteomes" id="UP001054837">
    <property type="component" value="Unassembled WGS sequence"/>
</dbReference>
<evidence type="ECO:0000256" key="1">
    <source>
        <dbReference type="ARBA" id="ARBA00022741"/>
    </source>
</evidence>
<dbReference type="PROSITE" id="PS51206">
    <property type="entry name" value="SF3_HELICASE_1"/>
    <property type="match status" value="1"/>
</dbReference>
<reference evidence="4 5" key="1">
    <citation type="submission" date="2021-06" db="EMBL/GenBank/DDBJ databases">
        <title>Caerostris darwini draft genome.</title>
        <authorList>
            <person name="Kono N."/>
            <person name="Arakawa K."/>
        </authorList>
    </citation>
    <scope>NUCLEOTIDE SEQUENCE [LARGE SCALE GENOMIC DNA]</scope>
</reference>
<proteinExistence type="predicted"/>
<dbReference type="GO" id="GO:0003677">
    <property type="term" value="F:DNA binding"/>
    <property type="evidence" value="ECO:0007669"/>
    <property type="project" value="InterPro"/>
</dbReference>
<evidence type="ECO:0000259" key="3">
    <source>
        <dbReference type="PROSITE" id="PS51206"/>
    </source>
</evidence>
<dbReference type="GO" id="GO:0005524">
    <property type="term" value="F:ATP binding"/>
    <property type="evidence" value="ECO:0007669"/>
    <property type="project" value="UniProtKB-KW"/>
</dbReference>
<evidence type="ECO:0000313" key="4">
    <source>
        <dbReference type="EMBL" id="GIX78178.1"/>
    </source>
</evidence>
<accession>A0AAV4N0I7</accession>
<evidence type="ECO:0000313" key="5">
    <source>
        <dbReference type="Proteomes" id="UP001054837"/>
    </source>
</evidence>